<dbReference type="SMART" id="SM00382">
    <property type="entry name" value="AAA"/>
    <property type="match status" value="1"/>
</dbReference>
<dbReference type="PROSITE" id="PS00211">
    <property type="entry name" value="ABC_TRANSPORTER_1"/>
    <property type="match status" value="1"/>
</dbReference>
<dbReference type="InterPro" id="IPR051782">
    <property type="entry name" value="ABC_Transporter_VariousFunc"/>
</dbReference>
<evidence type="ECO:0000256" key="2">
    <source>
        <dbReference type="ARBA" id="ARBA00022741"/>
    </source>
</evidence>
<keyword evidence="1" id="KW-0813">Transport</keyword>
<keyword evidence="2" id="KW-0547">Nucleotide-binding</keyword>
<proteinExistence type="predicted"/>
<name>A0A919XN32_9BACL</name>
<dbReference type="AlphaFoldDB" id="A0A919XN32"/>
<dbReference type="InterPro" id="IPR017871">
    <property type="entry name" value="ABC_transporter-like_CS"/>
</dbReference>
<sequence>MTAIDVQGLSKRMNGFALEQVSFSVPKGYITGLIGPNGAGKSTLIKILMGMVTPDQGSITIHGQRAGIAGAAYKADIGYVSDENIYYDTLTLGEMKEIFKSFYPRWDEGQFKEYLDRFELPVKKKIKDCSKGMKTKFALALALSHHPDLLIMDEPTAGLDPIFRRELLELLAEFIQDEKRTVLFSTHLTTDLDKVADYITFIHRGKLVFSQTKEEILERHLIVKGSKELLDSDTRKEFVGLRETDIGFEGLAADGSRLQSIFGSSALYHQPTLEDIMYYTAKGGKAYA</sequence>
<dbReference type="EMBL" id="BORR01000003">
    <property type="protein sequence ID" value="GIO36047.1"/>
    <property type="molecule type" value="Genomic_DNA"/>
</dbReference>
<evidence type="ECO:0000313" key="6">
    <source>
        <dbReference type="Proteomes" id="UP000681162"/>
    </source>
</evidence>
<accession>A0A919XN32</accession>
<dbReference type="InterPro" id="IPR027417">
    <property type="entry name" value="P-loop_NTPase"/>
</dbReference>
<dbReference type="SUPFAM" id="SSF52540">
    <property type="entry name" value="P-loop containing nucleoside triphosphate hydrolases"/>
    <property type="match status" value="1"/>
</dbReference>
<evidence type="ECO:0000256" key="1">
    <source>
        <dbReference type="ARBA" id="ARBA00022448"/>
    </source>
</evidence>
<dbReference type="PANTHER" id="PTHR42939:SF3">
    <property type="entry name" value="ABC TRANSPORTER ATP-BINDING COMPONENT"/>
    <property type="match status" value="1"/>
</dbReference>
<dbReference type="GO" id="GO:0005524">
    <property type="term" value="F:ATP binding"/>
    <property type="evidence" value="ECO:0007669"/>
    <property type="project" value="UniProtKB-KW"/>
</dbReference>
<protein>
    <submittedName>
        <fullName evidence="5">ABC transporter ATP-binding protein</fullName>
    </submittedName>
</protein>
<evidence type="ECO:0000256" key="3">
    <source>
        <dbReference type="ARBA" id="ARBA00022840"/>
    </source>
</evidence>
<dbReference type="Pfam" id="PF00005">
    <property type="entry name" value="ABC_tran"/>
    <property type="match status" value="1"/>
</dbReference>
<dbReference type="InterPro" id="IPR003593">
    <property type="entry name" value="AAA+_ATPase"/>
</dbReference>
<keyword evidence="6" id="KW-1185">Reference proteome</keyword>
<dbReference type="PROSITE" id="PS50893">
    <property type="entry name" value="ABC_TRANSPORTER_2"/>
    <property type="match status" value="1"/>
</dbReference>
<dbReference type="GO" id="GO:0016887">
    <property type="term" value="F:ATP hydrolysis activity"/>
    <property type="evidence" value="ECO:0007669"/>
    <property type="project" value="InterPro"/>
</dbReference>
<dbReference type="RefSeq" id="WP_212938429.1">
    <property type="nucleotide sequence ID" value="NZ_BORR01000003.1"/>
</dbReference>
<reference evidence="5 6" key="1">
    <citation type="submission" date="2021-03" db="EMBL/GenBank/DDBJ databases">
        <title>Antimicrobial resistance genes in bacteria isolated from Japanese honey, and their potential for conferring macrolide and lincosamide resistance in the American foulbrood pathogen Paenibacillus larvae.</title>
        <authorList>
            <person name="Okamoto M."/>
            <person name="Kumagai M."/>
            <person name="Kanamori H."/>
            <person name="Takamatsu D."/>
        </authorList>
    </citation>
    <scope>NUCLEOTIDE SEQUENCE [LARGE SCALE GENOMIC DNA]</scope>
    <source>
        <strain evidence="5 6">J41TS12</strain>
    </source>
</reference>
<dbReference type="Gene3D" id="3.40.50.300">
    <property type="entry name" value="P-loop containing nucleotide triphosphate hydrolases"/>
    <property type="match status" value="1"/>
</dbReference>
<dbReference type="CDD" id="cd03230">
    <property type="entry name" value="ABC_DR_subfamily_A"/>
    <property type="match status" value="1"/>
</dbReference>
<evidence type="ECO:0000313" key="5">
    <source>
        <dbReference type="EMBL" id="GIO36047.1"/>
    </source>
</evidence>
<comment type="caution">
    <text evidence="5">The sequence shown here is derived from an EMBL/GenBank/DDBJ whole genome shotgun (WGS) entry which is preliminary data.</text>
</comment>
<dbReference type="InterPro" id="IPR003439">
    <property type="entry name" value="ABC_transporter-like_ATP-bd"/>
</dbReference>
<dbReference type="PANTHER" id="PTHR42939">
    <property type="entry name" value="ABC TRANSPORTER ATP-BINDING PROTEIN ALBC-RELATED"/>
    <property type="match status" value="1"/>
</dbReference>
<evidence type="ECO:0000259" key="4">
    <source>
        <dbReference type="PROSITE" id="PS50893"/>
    </source>
</evidence>
<gene>
    <name evidence="5" type="ORF">J41TS12_09080</name>
</gene>
<dbReference type="Proteomes" id="UP000681162">
    <property type="component" value="Unassembled WGS sequence"/>
</dbReference>
<organism evidence="5 6">
    <name type="scientific">Paenibacillus antibioticophila</name>
    <dbReference type="NCBI Taxonomy" id="1274374"/>
    <lineage>
        <taxon>Bacteria</taxon>
        <taxon>Bacillati</taxon>
        <taxon>Bacillota</taxon>
        <taxon>Bacilli</taxon>
        <taxon>Bacillales</taxon>
        <taxon>Paenibacillaceae</taxon>
        <taxon>Paenibacillus</taxon>
    </lineage>
</organism>
<keyword evidence="3 5" id="KW-0067">ATP-binding</keyword>
<feature type="domain" description="ABC transporter" evidence="4">
    <location>
        <begin position="1"/>
        <end position="229"/>
    </location>
</feature>